<dbReference type="Pfam" id="PF03073">
    <property type="entry name" value="TspO_MBR"/>
    <property type="match status" value="1"/>
</dbReference>
<protein>
    <submittedName>
        <fullName evidence="7">Tryptophan-rich sensory protein</fullName>
    </submittedName>
</protein>
<dbReference type="PIRSF" id="PIRSF005859">
    <property type="entry name" value="PBR"/>
    <property type="match status" value="1"/>
</dbReference>
<keyword evidence="3 6" id="KW-0812">Transmembrane</keyword>
<accession>A0AAF1KHZ6</accession>
<evidence type="ECO:0000256" key="4">
    <source>
        <dbReference type="ARBA" id="ARBA00022989"/>
    </source>
</evidence>
<comment type="similarity">
    <text evidence="2">Belongs to the TspO/BZRP family.</text>
</comment>
<dbReference type="GO" id="GO:0016020">
    <property type="term" value="C:membrane"/>
    <property type="evidence" value="ECO:0007669"/>
    <property type="project" value="UniProtKB-SubCell"/>
</dbReference>
<dbReference type="PANTHER" id="PTHR10057">
    <property type="entry name" value="PERIPHERAL-TYPE BENZODIAZEPINE RECEPTOR"/>
    <property type="match status" value="1"/>
</dbReference>
<dbReference type="AlphaFoldDB" id="A0AAF1KHZ6"/>
<keyword evidence="8" id="KW-1185">Reference proteome</keyword>
<name>A0AAF1KHZ6_9PROT</name>
<evidence type="ECO:0000256" key="5">
    <source>
        <dbReference type="ARBA" id="ARBA00023136"/>
    </source>
</evidence>
<organism evidence="7 8">
    <name type="scientific">Plastoroseomonas arctica</name>
    <dbReference type="NCBI Taxonomy" id="1509237"/>
    <lineage>
        <taxon>Bacteria</taxon>
        <taxon>Pseudomonadati</taxon>
        <taxon>Pseudomonadota</taxon>
        <taxon>Alphaproteobacteria</taxon>
        <taxon>Acetobacterales</taxon>
        <taxon>Acetobacteraceae</taxon>
        <taxon>Plastoroseomonas</taxon>
    </lineage>
</organism>
<evidence type="ECO:0000256" key="6">
    <source>
        <dbReference type="SAM" id="Phobius"/>
    </source>
</evidence>
<keyword evidence="5 6" id="KW-0472">Membrane</keyword>
<dbReference type="GO" id="GO:0033013">
    <property type="term" value="P:tetrapyrrole metabolic process"/>
    <property type="evidence" value="ECO:0007669"/>
    <property type="project" value="UniProtKB-ARBA"/>
</dbReference>
<evidence type="ECO:0000313" key="8">
    <source>
        <dbReference type="Proteomes" id="UP001196068"/>
    </source>
</evidence>
<evidence type="ECO:0000256" key="2">
    <source>
        <dbReference type="ARBA" id="ARBA00007524"/>
    </source>
</evidence>
<dbReference type="EMBL" id="JAAEDH010000002">
    <property type="protein sequence ID" value="MBR0653985.1"/>
    <property type="molecule type" value="Genomic_DNA"/>
</dbReference>
<gene>
    <name evidence="7" type="ORF">GXW79_02720</name>
</gene>
<evidence type="ECO:0000256" key="1">
    <source>
        <dbReference type="ARBA" id="ARBA00004141"/>
    </source>
</evidence>
<feature type="transmembrane region" description="Helical" evidence="6">
    <location>
        <begin position="46"/>
        <end position="66"/>
    </location>
</feature>
<feature type="transmembrane region" description="Helical" evidence="6">
    <location>
        <begin position="105"/>
        <end position="122"/>
    </location>
</feature>
<feature type="transmembrane region" description="Helical" evidence="6">
    <location>
        <begin position="72"/>
        <end position="93"/>
    </location>
</feature>
<dbReference type="FunFam" id="1.20.1260.100:FF:000001">
    <property type="entry name" value="translocator protein 2"/>
    <property type="match status" value="1"/>
</dbReference>
<evidence type="ECO:0000256" key="3">
    <source>
        <dbReference type="ARBA" id="ARBA00022692"/>
    </source>
</evidence>
<comment type="caution">
    <text evidence="7">The sequence shown here is derived from an EMBL/GenBank/DDBJ whole genome shotgun (WGS) entry which is preliminary data.</text>
</comment>
<reference evidence="7" key="1">
    <citation type="submission" date="2020-01" db="EMBL/GenBank/DDBJ databases">
        <authorList>
            <person name="Rat A."/>
        </authorList>
    </citation>
    <scope>NUCLEOTIDE SEQUENCE</scope>
    <source>
        <strain evidence="7">LMG 28251</strain>
    </source>
</reference>
<reference evidence="7" key="2">
    <citation type="journal article" date="2021" name="Syst. Appl. Microbiol.">
        <title>Roseomonas hellenica sp. nov., isolated from roots of wild-growing Alkanna tinctoria.</title>
        <authorList>
            <person name="Rat A."/>
            <person name="Naranjo H.D."/>
            <person name="Lebbe L."/>
            <person name="Cnockaert M."/>
            <person name="Krigas N."/>
            <person name="Grigoriadou K."/>
            <person name="Maloupa E."/>
            <person name="Willems A."/>
        </authorList>
    </citation>
    <scope>NUCLEOTIDE SEQUENCE</scope>
    <source>
        <strain evidence="7">LMG 28251</strain>
    </source>
</reference>
<feature type="transmembrane region" description="Helical" evidence="6">
    <location>
        <begin position="128"/>
        <end position="148"/>
    </location>
</feature>
<evidence type="ECO:0000313" key="7">
    <source>
        <dbReference type="EMBL" id="MBR0653985.1"/>
    </source>
</evidence>
<feature type="transmembrane region" description="Helical" evidence="6">
    <location>
        <begin position="6"/>
        <end position="26"/>
    </location>
</feature>
<dbReference type="PANTHER" id="PTHR10057:SF0">
    <property type="entry name" value="TRANSLOCATOR PROTEIN"/>
    <property type="match status" value="1"/>
</dbReference>
<dbReference type="Gene3D" id="1.20.1260.100">
    <property type="entry name" value="TspO/MBR protein"/>
    <property type="match status" value="1"/>
</dbReference>
<dbReference type="InterPro" id="IPR004307">
    <property type="entry name" value="TspO_MBR"/>
</dbReference>
<comment type="subcellular location">
    <subcellularLocation>
        <location evidence="1">Membrane</location>
        <topology evidence="1">Multi-pass membrane protein</topology>
    </subcellularLocation>
</comment>
<dbReference type="Proteomes" id="UP001196068">
    <property type="component" value="Unassembled WGS sequence"/>
</dbReference>
<proteinExistence type="inferred from homology"/>
<dbReference type="InterPro" id="IPR038330">
    <property type="entry name" value="TspO/MBR-related_sf"/>
</dbReference>
<keyword evidence="4 6" id="KW-1133">Transmembrane helix</keyword>
<dbReference type="CDD" id="cd15904">
    <property type="entry name" value="TSPO_MBR"/>
    <property type="match status" value="1"/>
</dbReference>
<sequence length="165" mass="18159">MELSVWLGLAGFFAANFLAASSGAVFKPGAWYDGLAKPWWNPPKWAFPVVWTILFIMISVSGWLVWRAGGWTPALGVYGAQLVINAGWSAIFFGMHRIGLAMLELLLLWASILATMVMFYPIEPIATWLLAPYLLWVTIAGCLNFSIWRLNAAPAARSSPDPGRA</sequence>